<proteinExistence type="predicted"/>
<evidence type="ECO:0008006" key="5">
    <source>
        <dbReference type="Google" id="ProtNLM"/>
    </source>
</evidence>
<dbReference type="EMBL" id="QRYW01000005">
    <property type="protein sequence ID" value="RGV29865.1"/>
    <property type="molecule type" value="Genomic_DNA"/>
</dbReference>
<dbReference type="Proteomes" id="UP000283426">
    <property type="component" value="Unassembled WGS sequence"/>
</dbReference>
<evidence type="ECO:0000313" key="1">
    <source>
        <dbReference type="EMBL" id="RGV29865.1"/>
    </source>
</evidence>
<dbReference type="Pfam" id="PF15869">
    <property type="entry name" value="TolB_like"/>
    <property type="match status" value="1"/>
</dbReference>
<accession>A0A413I9F3</accession>
<comment type="caution">
    <text evidence="2">The sequence shown here is derived from an EMBL/GenBank/DDBJ whole genome shotgun (WGS) entry which is preliminary data.</text>
</comment>
<sequence>MKYIFIVYLLVFVSCVGKRNNFIGSTKTFPLVVRDTLNVKCEDLGNPCLILPYKNFILLADNSRGELLTLYDLNGKNVTKVLEKGKAENEALIVTSVGKVGNDELYVYDDFGKKKLYFSIDSNQCRLTRISKVDDFCSSIETENFVICTLDSVDCRFKVEDKRSGDCCFLGDYSLYENARTSGIGLADGLLVVNGQQNRFAWFSNAGVSWCVAFLDDKNTNIVYQKIFQEPEFEEMNGKDGLVAVFSDKTVIGFTSVTASQDYIFAMFNGKSYSEVLRNPKKDNLLCNDMCVYDWDGNLLGNIKLNIETKDIYYNEDTDEMNLIGINSRGECQIFTIDKDTIYSVIKTFGDGV</sequence>
<gene>
    <name evidence="1" type="ORF">DWW24_03065</name>
    <name evidence="2" type="ORF">DXA53_13645</name>
</gene>
<organism evidence="2 4">
    <name type="scientific">Odoribacter splanchnicus</name>
    <dbReference type="NCBI Taxonomy" id="28118"/>
    <lineage>
        <taxon>Bacteria</taxon>
        <taxon>Pseudomonadati</taxon>
        <taxon>Bacteroidota</taxon>
        <taxon>Bacteroidia</taxon>
        <taxon>Bacteroidales</taxon>
        <taxon>Odoribacteraceae</taxon>
        <taxon>Odoribacter</taxon>
    </lineage>
</organism>
<evidence type="ECO:0000313" key="4">
    <source>
        <dbReference type="Proteomes" id="UP000284434"/>
    </source>
</evidence>
<dbReference type="EMBL" id="QSCO01000020">
    <property type="protein sequence ID" value="RGY05002.1"/>
    <property type="molecule type" value="Genomic_DNA"/>
</dbReference>
<dbReference type="PROSITE" id="PS51257">
    <property type="entry name" value="PROKAR_LIPOPROTEIN"/>
    <property type="match status" value="1"/>
</dbReference>
<dbReference type="RefSeq" id="WP_118104402.1">
    <property type="nucleotide sequence ID" value="NZ_JBBNMD010000005.1"/>
</dbReference>
<name>A0A413I9F3_9BACT</name>
<protein>
    <recommendedName>
        <fullName evidence="5">6-bladed beta-propeller</fullName>
    </recommendedName>
</protein>
<dbReference type="AlphaFoldDB" id="A0A413I9F3"/>
<dbReference type="Proteomes" id="UP000284434">
    <property type="component" value="Unassembled WGS sequence"/>
</dbReference>
<evidence type="ECO:0000313" key="2">
    <source>
        <dbReference type="EMBL" id="RGY05002.1"/>
    </source>
</evidence>
<reference evidence="3 4" key="1">
    <citation type="submission" date="2018-08" db="EMBL/GenBank/DDBJ databases">
        <title>A genome reference for cultivated species of the human gut microbiota.</title>
        <authorList>
            <person name="Zou Y."/>
            <person name="Xue W."/>
            <person name="Luo G."/>
        </authorList>
    </citation>
    <scope>NUCLEOTIDE SEQUENCE [LARGE SCALE GENOMIC DNA]</scope>
    <source>
        <strain evidence="1 3">AF14-6AC</strain>
        <strain evidence="2 4">OF03-11</strain>
    </source>
</reference>
<evidence type="ECO:0000313" key="3">
    <source>
        <dbReference type="Proteomes" id="UP000283426"/>
    </source>
</evidence>